<keyword evidence="3" id="KW-1185">Reference proteome</keyword>
<reference evidence="2 3" key="1">
    <citation type="submission" date="2014-04" db="EMBL/GenBank/DDBJ databases">
        <title>Evolutionary Origins and Diversification of the Mycorrhizal Mutualists.</title>
        <authorList>
            <consortium name="DOE Joint Genome Institute"/>
            <consortium name="Mycorrhizal Genomics Consortium"/>
            <person name="Kohler A."/>
            <person name="Kuo A."/>
            <person name="Nagy L.G."/>
            <person name="Floudas D."/>
            <person name="Copeland A."/>
            <person name="Barry K.W."/>
            <person name="Cichocki N."/>
            <person name="Veneault-Fourrey C."/>
            <person name="LaButti K."/>
            <person name="Lindquist E.A."/>
            <person name="Lipzen A."/>
            <person name="Lundell T."/>
            <person name="Morin E."/>
            <person name="Murat C."/>
            <person name="Riley R."/>
            <person name="Ohm R."/>
            <person name="Sun H."/>
            <person name="Tunlid A."/>
            <person name="Henrissat B."/>
            <person name="Grigoriev I.V."/>
            <person name="Hibbett D.S."/>
            <person name="Martin F."/>
        </authorList>
    </citation>
    <scope>NUCLEOTIDE SEQUENCE [LARGE SCALE GENOMIC DNA]</scope>
    <source>
        <strain evidence="2 3">FD-317 M1</strain>
    </source>
</reference>
<dbReference type="AlphaFoldDB" id="A0A0D0C0D9"/>
<sequence>MLLASLTAAVVLAVSSALAQTCSPQLTVGAPYDIKSHIDDSYIWLFNGASDSNPSGVHLEQIPPGLEPWYFYSTSSGSWTISINQIDPPVNCVLAPSDSQGDVLKLLTTGSCSDSTDADMIISCQSCGDDGSATACTLFVPGHDECVNVPGDSNGDPSVRTLECTGSPEQLWDLVPVSDE</sequence>
<feature type="chain" id="PRO_5002219968" evidence="1">
    <location>
        <begin position="20"/>
        <end position="180"/>
    </location>
</feature>
<evidence type="ECO:0000313" key="3">
    <source>
        <dbReference type="Proteomes" id="UP000053593"/>
    </source>
</evidence>
<name>A0A0D0C0D9_9AGAR</name>
<accession>A0A0D0C0D9</accession>
<dbReference type="OrthoDB" id="2849976at2759"/>
<proteinExistence type="predicted"/>
<dbReference type="HOGENOM" id="CLU_1496366_0_0_1"/>
<evidence type="ECO:0000313" key="2">
    <source>
        <dbReference type="EMBL" id="KIK50997.1"/>
    </source>
</evidence>
<feature type="signal peptide" evidence="1">
    <location>
        <begin position="1"/>
        <end position="19"/>
    </location>
</feature>
<evidence type="ECO:0000256" key="1">
    <source>
        <dbReference type="SAM" id="SignalP"/>
    </source>
</evidence>
<gene>
    <name evidence="2" type="ORF">GYMLUDRAFT_78367</name>
</gene>
<dbReference type="EMBL" id="KN834876">
    <property type="protein sequence ID" value="KIK50997.1"/>
    <property type="molecule type" value="Genomic_DNA"/>
</dbReference>
<protein>
    <submittedName>
        <fullName evidence="2">Unplaced genomic scaffold GYMLUscaffold_128, whole genome shotgun sequence</fullName>
    </submittedName>
</protein>
<organism evidence="2 3">
    <name type="scientific">Collybiopsis luxurians FD-317 M1</name>
    <dbReference type="NCBI Taxonomy" id="944289"/>
    <lineage>
        <taxon>Eukaryota</taxon>
        <taxon>Fungi</taxon>
        <taxon>Dikarya</taxon>
        <taxon>Basidiomycota</taxon>
        <taxon>Agaricomycotina</taxon>
        <taxon>Agaricomycetes</taxon>
        <taxon>Agaricomycetidae</taxon>
        <taxon>Agaricales</taxon>
        <taxon>Marasmiineae</taxon>
        <taxon>Omphalotaceae</taxon>
        <taxon>Collybiopsis</taxon>
        <taxon>Collybiopsis luxurians</taxon>
    </lineage>
</organism>
<keyword evidence="1" id="KW-0732">Signal</keyword>
<dbReference type="PROSITE" id="PS50231">
    <property type="entry name" value="RICIN_B_LECTIN"/>
    <property type="match status" value="1"/>
</dbReference>
<dbReference type="Proteomes" id="UP000053593">
    <property type="component" value="Unassembled WGS sequence"/>
</dbReference>